<dbReference type="OrthoDB" id="696578at2759"/>
<gene>
    <name evidence="3" type="ORF">NCGR_LOCUS33219</name>
</gene>
<keyword evidence="4" id="KW-1185">Reference proteome</keyword>
<evidence type="ECO:0000313" key="4">
    <source>
        <dbReference type="Proteomes" id="UP000604825"/>
    </source>
</evidence>
<dbReference type="AlphaFoldDB" id="A0A811PU42"/>
<dbReference type="Pfam" id="PF14303">
    <property type="entry name" value="NAM-associated"/>
    <property type="match status" value="1"/>
</dbReference>
<evidence type="ECO:0000256" key="1">
    <source>
        <dbReference type="SAM" id="MobiDB-lite"/>
    </source>
</evidence>
<dbReference type="EMBL" id="CAJGYO010000008">
    <property type="protein sequence ID" value="CAD6249390.1"/>
    <property type="molecule type" value="Genomic_DNA"/>
</dbReference>
<comment type="caution">
    <text evidence="3">The sequence shown here is derived from an EMBL/GenBank/DDBJ whole genome shotgun (WGS) entry which is preliminary data.</text>
</comment>
<reference evidence="3" key="1">
    <citation type="submission" date="2020-10" db="EMBL/GenBank/DDBJ databases">
        <authorList>
            <person name="Han B."/>
            <person name="Lu T."/>
            <person name="Zhao Q."/>
            <person name="Huang X."/>
            <person name="Zhao Y."/>
        </authorList>
    </citation>
    <scope>NUCLEOTIDE SEQUENCE</scope>
</reference>
<feature type="region of interest" description="Disordered" evidence="1">
    <location>
        <begin position="1"/>
        <end position="72"/>
    </location>
</feature>
<name>A0A811PU42_9POAL</name>
<dbReference type="InterPro" id="IPR029466">
    <property type="entry name" value="NAM-associated_C"/>
</dbReference>
<accession>A0A811PU42</accession>
<feature type="domain" description="No apical meristem-associated C-terminal" evidence="2">
    <location>
        <begin position="3"/>
        <end position="165"/>
    </location>
</feature>
<organism evidence="3 4">
    <name type="scientific">Miscanthus lutarioriparius</name>
    <dbReference type="NCBI Taxonomy" id="422564"/>
    <lineage>
        <taxon>Eukaryota</taxon>
        <taxon>Viridiplantae</taxon>
        <taxon>Streptophyta</taxon>
        <taxon>Embryophyta</taxon>
        <taxon>Tracheophyta</taxon>
        <taxon>Spermatophyta</taxon>
        <taxon>Magnoliopsida</taxon>
        <taxon>Liliopsida</taxon>
        <taxon>Poales</taxon>
        <taxon>Poaceae</taxon>
        <taxon>PACMAD clade</taxon>
        <taxon>Panicoideae</taxon>
        <taxon>Andropogonodae</taxon>
        <taxon>Andropogoneae</taxon>
        <taxon>Saccharinae</taxon>
        <taxon>Miscanthus</taxon>
    </lineage>
</organism>
<evidence type="ECO:0000259" key="2">
    <source>
        <dbReference type="Pfam" id="PF14303"/>
    </source>
</evidence>
<protein>
    <recommendedName>
        <fullName evidence="2">No apical meristem-associated C-terminal domain-containing protein</fullName>
    </recommendedName>
</protein>
<evidence type="ECO:0000313" key="3">
    <source>
        <dbReference type="EMBL" id="CAD6249390.1"/>
    </source>
</evidence>
<dbReference type="Proteomes" id="UP000604825">
    <property type="component" value="Unassembled WGS sequence"/>
</dbReference>
<sequence length="174" mass="20508">MARNEQKWTDQRPAKKHKSSSRESPRSCTPETNESHLGDEEQGPSHTSPKKGRPIGKKKEKDRRGKNLVAHGENLYMEAMENMWLKREKAEELREIRKKERNDQRLAVETRKLELKQEVDNRKLDLKQRELQLKQRQDDEKVMNMDLSSLSERQQIFYKTMQDQIIARLGGGAL</sequence>
<feature type="compositionally biased region" description="Basic and acidic residues" evidence="1">
    <location>
        <begin position="1"/>
        <end position="13"/>
    </location>
</feature>
<proteinExistence type="predicted"/>